<dbReference type="RefSeq" id="XP_011291442.1">
    <property type="nucleotide sequence ID" value="XM_011293140.2"/>
</dbReference>
<organism evidence="3">
    <name type="scientific">Musca domestica</name>
    <name type="common">House fly</name>
    <dbReference type="NCBI Taxonomy" id="7370"/>
    <lineage>
        <taxon>Eukaryota</taxon>
        <taxon>Metazoa</taxon>
        <taxon>Ecdysozoa</taxon>
        <taxon>Arthropoda</taxon>
        <taxon>Hexapoda</taxon>
        <taxon>Insecta</taxon>
        <taxon>Pterygota</taxon>
        <taxon>Neoptera</taxon>
        <taxon>Endopterygota</taxon>
        <taxon>Diptera</taxon>
        <taxon>Brachycera</taxon>
        <taxon>Muscomorpha</taxon>
        <taxon>Muscoidea</taxon>
        <taxon>Muscidae</taxon>
        <taxon>Musca</taxon>
    </lineage>
</organism>
<name>A0A1I8MEM9_MUSDO</name>
<keyword evidence="2" id="KW-0732">Signal</keyword>
<feature type="region of interest" description="Disordered" evidence="1">
    <location>
        <begin position="186"/>
        <end position="242"/>
    </location>
</feature>
<gene>
    <name evidence="3" type="primary">101891749</name>
    <name evidence="5" type="synonym">LOC101891749</name>
</gene>
<feature type="compositionally biased region" description="Acidic residues" evidence="1">
    <location>
        <begin position="221"/>
        <end position="231"/>
    </location>
</feature>
<dbReference type="GeneID" id="101891749"/>
<dbReference type="VEuPathDB" id="VectorBase:MDOMA2_006045"/>
<dbReference type="VEuPathDB" id="VectorBase:MDOA004117"/>
<evidence type="ECO:0000313" key="4">
    <source>
        <dbReference type="Proteomes" id="UP001652621"/>
    </source>
</evidence>
<reference evidence="5" key="2">
    <citation type="submission" date="2025-04" db="UniProtKB">
        <authorList>
            <consortium name="RefSeq"/>
        </authorList>
    </citation>
    <scope>IDENTIFICATION</scope>
    <source>
        <strain evidence="5">Aabys</strain>
    </source>
</reference>
<keyword evidence="4" id="KW-1185">Reference proteome</keyword>
<accession>A0A1I8MEM9</accession>
<protein>
    <submittedName>
        <fullName evidence="5">Uncharacterized protein LOC101891749 isoform X2</fullName>
    </submittedName>
</protein>
<feature type="compositionally biased region" description="Low complexity" evidence="1">
    <location>
        <begin position="186"/>
        <end position="195"/>
    </location>
</feature>
<sequence length="276" mass="29797">MFDIKSICHLTILLLSFCFMLVHCSLEPTDQFLDNPTDVKQDVLTMHKRPSFFVGSRYGRSSGGASSSSVASGAYAPSKTRRLNVVPRNDRFFLGSRYGKRAEISTGTQLSNKPAAVAAAAAKPLMLMNNEYSAEGEGDAAAGGASTPYMSCVYTGLQNFYRCNSIDDNMFYVKNTVKNHAAYQNYNNNNYNNADNDVRNDVDETDDDDETKTETVNSAVDNDDYDTDADADGGNAGRSDGVVNEVLSTDATEAVGNGIGGDNDLAVLFNDVNGKN</sequence>
<reference evidence="3" key="1">
    <citation type="submission" date="2020-05" db="UniProtKB">
        <authorList>
            <consortium name="EnsemblMetazoa"/>
        </authorList>
    </citation>
    <scope>IDENTIFICATION</scope>
    <source>
        <strain evidence="3">Aabys</strain>
    </source>
</reference>
<dbReference type="Proteomes" id="UP001652621">
    <property type="component" value="Unplaced"/>
</dbReference>
<dbReference type="EnsemblMetazoa" id="MDOA004117-RB">
    <property type="protein sequence ID" value="MDOA004117-PB"/>
    <property type="gene ID" value="MDOA004117"/>
</dbReference>
<feature type="signal peptide" evidence="2">
    <location>
        <begin position="1"/>
        <end position="24"/>
    </location>
</feature>
<evidence type="ECO:0000256" key="2">
    <source>
        <dbReference type="SAM" id="SignalP"/>
    </source>
</evidence>
<proteinExistence type="predicted"/>
<feature type="chain" id="PRO_5044560258" evidence="2">
    <location>
        <begin position="25"/>
        <end position="276"/>
    </location>
</feature>
<evidence type="ECO:0000256" key="1">
    <source>
        <dbReference type="SAM" id="MobiDB-lite"/>
    </source>
</evidence>
<evidence type="ECO:0000313" key="5">
    <source>
        <dbReference type="RefSeq" id="XP_011291442.1"/>
    </source>
</evidence>
<dbReference type="OrthoDB" id="6350276at2759"/>
<dbReference type="AlphaFoldDB" id="A0A1I8MEM9"/>
<evidence type="ECO:0000313" key="3">
    <source>
        <dbReference type="EnsemblMetazoa" id="MDOA004117-PB"/>
    </source>
</evidence>